<name>A0A397P3J5_9SPHN</name>
<dbReference type="Gene3D" id="3.40.50.12780">
    <property type="entry name" value="N-terminal domain of ligase-like"/>
    <property type="match status" value="1"/>
</dbReference>
<proteinExistence type="inferred from homology"/>
<dbReference type="InterPro" id="IPR042099">
    <property type="entry name" value="ANL_N_sf"/>
</dbReference>
<dbReference type="PANTHER" id="PTHR43201">
    <property type="entry name" value="ACYL-COA SYNTHETASE"/>
    <property type="match status" value="1"/>
</dbReference>
<dbReference type="EMBL" id="QXDC01000003">
    <property type="protein sequence ID" value="RIA43812.1"/>
    <property type="molecule type" value="Genomic_DNA"/>
</dbReference>
<dbReference type="InterPro" id="IPR000873">
    <property type="entry name" value="AMP-dep_synth/lig_dom"/>
</dbReference>
<organism evidence="5 6">
    <name type="scientific">Hephaestia caeni</name>
    <dbReference type="NCBI Taxonomy" id="645617"/>
    <lineage>
        <taxon>Bacteria</taxon>
        <taxon>Pseudomonadati</taxon>
        <taxon>Pseudomonadota</taxon>
        <taxon>Alphaproteobacteria</taxon>
        <taxon>Sphingomonadales</taxon>
        <taxon>Sphingomonadaceae</taxon>
        <taxon>Hephaestia</taxon>
    </lineage>
</organism>
<protein>
    <submittedName>
        <fullName evidence="5">Fatty-acyl-CoA synthase</fullName>
    </submittedName>
</protein>
<dbReference type="GO" id="GO:0006631">
    <property type="term" value="P:fatty acid metabolic process"/>
    <property type="evidence" value="ECO:0007669"/>
    <property type="project" value="TreeGrafter"/>
</dbReference>
<dbReference type="InterPro" id="IPR025110">
    <property type="entry name" value="AMP-bd_C"/>
</dbReference>
<accession>A0A397P3J5</accession>
<sequence length="511" mass="54160">MARAGSRVAIHDGDQRLTWTLFARRVEGLARYLADQGVAPGVPVALWLPNGIDYLTGIFALARLAAPAVHINTRFGSAEIGDVLARSGARLLITRQAFGAIDLRSVREGIDLGALPALEAMLFADTLPDDDLAVRRALIPTGLDGRIEDRAQPDAAALVYTSSGTTARPKLIVHDQASIAGHADDVADRIGMGEQGARLLATVPFCGTFGNVAAMAAVAGAAELVCLDIFDPRLAATLIRDRGITHLFGDDRMIGRLADAAEGVPFDGVRFSAIAAFQPDAVHAIARGIAMGLRPHSIYGSSEMQALYALASQATGEQVAVAPVSADADVRAVDGELLLRGPSGFDHYLGDAERTQRARDADGFFHSGDHGEVADGRFTFRSRIDDVLRLGGFLVNPREIEDFLQDLPGVESAQVVAVTHEGRLVPFAFLIAAPGAVLVETEILAACRASLARYKVPVRALVIDSLPSIASPNGVKIQRGRLREMAQRHLDGPTAANDVQAQGHTHKAEIA</sequence>
<dbReference type="InterPro" id="IPR045851">
    <property type="entry name" value="AMP-bd_C_sf"/>
</dbReference>
<feature type="domain" description="AMP-dependent synthetase/ligase" evidence="3">
    <location>
        <begin position="3"/>
        <end position="348"/>
    </location>
</feature>
<evidence type="ECO:0000259" key="3">
    <source>
        <dbReference type="Pfam" id="PF00501"/>
    </source>
</evidence>
<gene>
    <name evidence="5" type="ORF">DFR49_2041</name>
</gene>
<evidence type="ECO:0000313" key="5">
    <source>
        <dbReference type="EMBL" id="RIA43812.1"/>
    </source>
</evidence>
<evidence type="ECO:0000256" key="1">
    <source>
        <dbReference type="ARBA" id="ARBA00006432"/>
    </source>
</evidence>
<evidence type="ECO:0000259" key="4">
    <source>
        <dbReference type="Pfam" id="PF13193"/>
    </source>
</evidence>
<dbReference type="AlphaFoldDB" id="A0A397P3J5"/>
<feature type="domain" description="AMP-binding enzyme C-terminal" evidence="4">
    <location>
        <begin position="399"/>
        <end position="470"/>
    </location>
</feature>
<keyword evidence="2" id="KW-0436">Ligase</keyword>
<dbReference type="Pfam" id="PF00501">
    <property type="entry name" value="AMP-binding"/>
    <property type="match status" value="1"/>
</dbReference>
<dbReference type="Proteomes" id="UP000266568">
    <property type="component" value="Unassembled WGS sequence"/>
</dbReference>
<evidence type="ECO:0000313" key="6">
    <source>
        <dbReference type="Proteomes" id="UP000266568"/>
    </source>
</evidence>
<dbReference type="PANTHER" id="PTHR43201:SF5">
    <property type="entry name" value="MEDIUM-CHAIN ACYL-COA LIGASE ACSF2, MITOCHONDRIAL"/>
    <property type="match status" value="1"/>
</dbReference>
<comment type="similarity">
    <text evidence="1">Belongs to the ATP-dependent AMP-binding enzyme family.</text>
</comment>
<keyword evidence="6" id="KW-1185">Reference proteome</keyword>
<dbReference type="GO" id="GO:0031956">
    <property type="term" value="F:medium-chain fatty acid-CoA ligase activity"/>
    <property type="evidence" value="ECO:0007669"/>
    <property type="project" value="TreeGrafter"/>
</dbReference>
<dbReference type="SUPFAM" id="SSF56801">
    <property type="entry name" value="Acetyl-CoA synthetase-like"/>
    <property type="match status" value="1"/>
</dbReference>
<reference evidence="5 6" key="1">
    <citation type="submission" date="2018-08" db="EMBL/GenBank/DDBJ databases">
        <title>Genomic Encyclopedia of Type Strains, Phase IV (KMG-IV): sequencing the most valuable type-strain genomes for metagenomic binning, comparative biology and taxonomic classification.</title>
        <authorList>
            <person name="Goeker M."/>
        </authorList>
    </citation>
    <scope>NUCLEOTIDE SEQUENCE [LARGE SCALE GENOMIC DNA]</scope>
    <source>
        <strain evidence="5 6">DSM 25527</strain>
    </source>
</reference>
<dbReference type="Gene3D" id="3.30.300.30">
    <property type="match status" value="1"/>
</dbReference>
<dbReference type="Pfam" id="PF13193">
    <property type="entry name" value="AMP-binding_C"/>
    <property type="match status" value="1"/>
</dbReference>
<comment type="caution">
    <text evidence="5">The sequence shown here is derived from an EMBL/GenBank/DDBJ whole genome shotgun (WGS) entry which is preliminary data.</text>
</comment>
<evidence type="ECO:0000256" key="2">
    <source>
        <dbReference type="ARBA" id="ARBA00022598"/>
    </source>
</evidence>